<evidence type="ECO:0000313" key="2">
    <source>
        <dbReference type="Proteomes" id="UP001558652"/>
    </source>
</evidence>
<accession>A0ABD0YYH4</accession>
<dbReference type="AlphaFoldDB" id="A0ABD0YYH4"/>
<dbReference type="Proteomes" id="UP001558652">
    <property type="component" value="Unassembled WGS sequence"/>
</dbReference>
<comment type="caution">
    <text evidence="1">The sequence shown here is derived from an EMBL/GenBank/DDBJ whole genome shotgun (WGS) entry which is preliminary data.</text>
</comment>
<sequence length="438" mass="48791">MAISRNRFGPTNPQQDTADRGWNCTKRRWCFTECLGLFVADGANGRRFRRVANERKGAVTDGCQAPLFLGLGADKVRCCNTTAGSNRHRGRRVEKHRFGVSVAPFASGGVGQRPAFSGHTFRNEPSTVNLFTSGNKFVSGLLNNNKVDVYGYETSVLYGKTWSTKHIGGLAGHSTTLKVGVQIMLDRVASRKRQKVIQMALASYRAKRINGLLGRKDCGGGSKVMPWFDPQLRWDPSRQDAKCRRVLTEDDGVASFAFTVRSTSLELFTSPRVYADLVTGTIRYSYSTVRRDHLDMGQCRLSWCFTIAHTQPPPPPRFPYERLESYHFFYNALRAVPLTVMFPDVFEERPETGGLFETGRGRSQCSTAAMTTVGRVINNALSAYALALRRLCAIYSPVLHPTGEMHKPRLMMVFASTAGKPPRTHLTFASRITGVITR</sequence>
<proteinExistence type="predicted"/>
<dbReference type="EMBL" id="JBFDAA010000001">
    <property type="protein sequence ID" value="KAL1140996.1"/>
    <property type="molecule type" value="Genomic_DNA"/>
</dbReference>
<organism evidence="1 2">
    <name type="scientific">Ranatra chinensis</name>
    <dbReference type="NCBI Taxonomy" id="642074"/>
    <lineage>
        <taxon>Eukaryota</taxon>
        <taxon>Metazoa</taxon>
        <taxon>Ecdysozoa</taxon>
        <taxon>Arthropoda</taxon>
        <taxon>Hexapoda</taxon>
        <taxon>Insecta</taxon>
        <taxon>Pterygota</taxon>
        <taxon>Neoptera</taxon>
        <taxon>Paraneoptera</taxon>
        <taxon>Hemiptera</taxon>
        <taxon>Heteroptera</taxon>
        <taxon>Panheteroptera</taxon>
        <taxon>Nepomorpha</taxon>
        <taxon>Nepidae</taxon>
        <taxon>Ranatrinae</taxon>
        <taxon>Ranatra</taxon>
    </lineage>
</organism>
<reference evidence="1 2" key="1">
    <citation type="submission" date="2024-07" db="EMBL/GenBank/DDBJ databases">
        <title>Chromosome-level genome assembly of the water stick insect Ranatra chinensis (Heteroptera: Nepidae).</title>
        <authorList>
            <person name="Liu X."/>
        </authorList>
    </citation>
    <scope>NUCLEOTIDE SEQUENCE [LARGE SCALE GENOMIC DNA]</scope>
    <source>
        <strain evidence="1">Cailab_2021Rc</strain>
        <tissue evidence="1">Muscle</tissue>
    </source>
</reference>
<evidence type="ECO:0000313" key="1">
    <source>
        <dbReference type="EMBL" id="KAL1140996.1"/>
    </source>
</evidence>
<keyword evidence="2" id="KW-1185">Reference proteome</keyword>
<gene>
    <name evidence="1" type="ORF">AAG570_000922</name>
</gene>
<protein>
    <submittedName>
        <fullName evidence="1">Uncharacterized protein</fullName>
    </submittedName>
</protein>
<name>A0ABD0YYH4_9HEMI</name>